<sequence>MPLISGEELVARLPAFRVFDARPGRTAYTAGHVPGALHADLNVHLSSASEPSFNPAMGGRHPLPSLAAWTALLGAWGVGPETTVVIYDAANGSNAAARMWWMLRAVGHERVCVLDGGLESALRAGLQLVTEDPSSPAQRAAYPCGNWQRPRVGIADLEQVLQDPSWKVLDVRARERWRGEVETLDPVAGRIPGTVNLPFAENLEPDGRFKSSAALREKYLAVLGGTPPARVVVHCGSGVTACHTLLALEIAELDGASLYVGSYSEWCRSARPVGRG</sequence>
<evidence type="ECO:0000256" key="1">
    <source>
        <dbReference type="ARBA" id="ARBA00022679"/>
    </source>
</evidence>
<dbReference type="Gene3D" id="3.40.250.10">
    <property type="entry name" value="Rhodanese-like domain"/>
    <property type="match status" value="2"/>
</dbReference>
<evidence type="ECO:0000259" key="3">
    <source>
        <dbReference type="PROSITE" id="PS50206"/>
    </source>
</evidence>
<keyword evidence="2" id="KW-0677">Repeat</keyword>
<dbReference type="EMBL" id="AP025591">
    <property type="protein sequence ID" value="BDG05717.1"/>
    <property type="molecule type" value="Genomic_DNA"/>
</dbReference>
<organism evidence="4 5">
    <name type="scientific">Anaeromyxobacter oryzae</name>
    <dbReference type="NCBI Taxonomy" id="2918170"/>
    <lineage>
        <taxon>Bacteria</taxon>
        <taxon>Pseudomonadati</taxon>
        <taxon>Myxococcota</taxon>
        <taxon>Myxococcia</taxon>
        <taxon>Myxococcales</taxon>
        <taxon>Cystobacterineae</taxon>
        <taxon>Anaeromyxobacteraceae</taxon>
        <taxon>Anaeromyxobacter</taxon>
    </lineage>
</organism>
<name>A0ABM7X1Q6_9BACT</name>
<proteinExistence type="predicted"/>
<dbReference type="PANTHER" id="PTHR11364:SF27">
    <property type="entry name" value="SULFURTRANSFERASE"/>
    <property type="match status" value="1"/>
</dbReference>
<dbReference type="PROSITE" id="PS50206">
    <property type="entry name" value="RHODANESE_3"/>
    <property type="match status" value="2"/>
</dbReference>
<dbReference type="RefSeq" id="WP_248354792.1">
    <property type="nucleotide sequence ID" value="NZ_AP025591.1"/>
</dbReference>
<dbReference type="Pfam" id="PF00581">
    <property type="entry name" value="Rhodanese"/>
    <property type="match status" value="2"/>
</dbReference>
<feature type="domain" description="Rhodanese" evidence="3">
    <location>
        <begin position="162"/>
        <end position="275"/>
    </location>
</feature>
<dbReference type="SMART" id="SM00450">
    <property type="entry name" value="RHOD"/>
    <property type="match status" value="2"/>
</dbReference>
<dbReference type="Proteomes" id="UP001162891">
    <property type="component" value="Chromosome"/>
</dbReference>
<dbReference type="CDD" id="cd01449">
    <property type="entry name" value="TST_Repeat_2"/>
    <property type="match status" value="1"/>
</dbReference>
<dbReference type="PANTHER" id="PTHR11364">
    <property type="entry name" value="THIOSULFATE SULFERTANSFERASE"/>
    <property type="match status" value="1"/>
</dbReference>
<keyword evidence="5" id="KW-1185">Reference proteome</keyword>
<evidence type="ECO:0000313" key="5">
    <source>
        <dbReference type="Proteomes" id="UP001162891"/>
    </source>
</evidence>
<accession>A0ABM7X1Q6</accession>
<protein>
    <submittedName>
        <fullName evidence="4">Sulfurtransferase</fullName>
    </submittedName>
</protein>
<keyword evidence="1" id="KW-0808">Transferase</keyword>
<evidence type="ECO:0000256" key="2">
    <source>
        <dbReference type="ARBA" id="ARBA00022737"/>
    </source>
</evidence>
<feature type="domain" description="Rhodanese" evidence="3">
    <location>
        <begin position="12"/>
        <end position="130"/>
    </location>
</feature>
<dbReference type="InterPro" id="IPR001763">
    <property type="entry name" value="Rhodanese-like_dom"/>
</dbReference>
<evidence type="ECO:0000313" key="4">
    <source>
        <dbReference type="EMBL" id="BDG05717.1"/>
    </source>
</evidence>
<reference evidence="5" key="1">
    <citation type="journal article" date="2022" name="Int. J. Syst. Evol. Microbiol.">
        <title>Anaeromyxobacter oryzae sp. nov., Anaeromyxobacter diazotrophicus sp. nov. and Anaeromyxobacter paludicola sp. nov., isolated from paddy soils.</title>
        <authorList>
            <person name="Itoh H."/>
            <person name="Xu Z."/>
            <person name="Mise K."/>
            <person name="Masuda Y."/>
            <person name="Ushijima N."/>
            <person name="Hayakawa C."/>
            <person name="Shiratori Y."/>
            <person name="Senoo K."/>
        </authorList>
    </citation>
    <scope>NUCLEOTIDE SEQUENCE [LARGE SCALE GENOMIC DNA]</scope>
    <source>
        <strain evidence="5">Red232</strain>
    </source>
</reference>
<gene>
    <name evidence="4" type="ORF">AMOR_47130</name>
</gene>
<dbReference type="CDD" id="cd01448">
    <property type="entry name" value="TST_Repeat_1"/>
    <property type="match status" value="1"/>
</dbReference>
<dbReference type="SUPFAM" id="SSF52821">
    <property type="entry name" value="Rhodanese/Cell cycle control phosphatase"/>
    <property type="match status" value="2"/>
</dbReference>
<dbReference type="InterPro" id="IPR045078">
    <property type="entry name" value="TST/MPST-like"/>
</dbReference>
<dbReference type="InterPro" id="IPR036873">
    <property type="entry name" value="Rhodanese-like_dom_sf"/>
</dbReference>